<organism evidence="2 4">
    <name type="scientific">Trichostrongylus colubriformis</name>
    <name type="common">Black scour worm</name>
    <dbReference type="NCBI Taxonomy" id="6319"/>
    <lineage>
        <taxon>Eukaryota</taxon>
        <taxon>Metazoa</taxon>
        <taxon>Ecdysozoa</taxon>
        <taxon>Nematoda</taxon>
        <taxon>Chromadorea</taxon>
        <taxon>Rhabditida</taxon>
        <taxon>Rhabditina</taxon>
        <taxon>Rhabditomorpha</taxon>
        <taxon>Strongyloidea</taxon>
        <taxon>Trichostrongylidae</taxon>
        <taxon>Trichostrongylus</taxon>
    </lineage>
</organism>
<name>A0AAN8IMZ9_TRICO</name>
<feature type="region of interest" description="Disordered" evidence="1">
    <location>
        <begin position="205"/>
        <end position="225"/>
    </location>
</feature>
<evidence type="ECO:0000313" key="3">
    <source>
        <dbReference type="EMBL" id="KAK5981964.1"/>
    </source>
</evidence>
<gene>
    <name evidence="3" type="ORF">GCK32_005786</name>
    <name evidence="2" type="ORF">GCK32_007431</name>
</gene>
<feature type="compositionally biased region" description="Basic and acidic residues" evidence="1">
    <location>
        <begin position="157"/>
        <end position="181"/>
    </location>
</feature>
<feature type="compositionally biased region" description="Basic and acidic residues" evidence="1">
    <location>
        <begin position="41"/>
        <end position="113"/>
    </location>
</feature>
<evidence type="ECO:0000256" key="1">
    <source>
        <dbReference type="SAM" id="MobiDB-lite"/>
    </source>
</evidence>
<feature type="compositionally biased region" description="Basic and acidic residues" evidence="1">
    <location>
        <begin position="120"/>
        <end position="137"/>
    </location>
</feature>
<dbReference type="Proteomes" id="UP001331761">
    <property type="component" value="Unassembled WGS sequence"/>
</dbReference>
<dbReference type="EMBL" id="WIXE01005693">
    <property type="protein sequence ID" value="KAK5981964.1"/>
    <property type="molecule type" value="Genomic_DNA"/>
</dbReference>
<sequence length="225" mass="25930">MYHKPNEKTCSSLSFIPTDGEDSFIQILFQKTQLYPLNEEDDKKKGSKEEKVNGNGEKGKEENKGKESKRSSEDYKDEKKSNVDKKNGDDKKSRDKDHKVEKKSSEEGKDKEKPHKVKTRKTEDDSWRKYRKSREAKTQCPEKSLSEEMESALRSAAEQEKKRKAEEKKQRSIEKTQYPEKSLMEEMNAALASELAASVVNSKPLDDGELKLDHTAHTDVSDKRK</sequence>
<comment type="caution">
    <text evidence="2">The sequence shown here is derived from an EMBL/GenBank/DDBJ whole genome shotgun (WGS) entry which is preliminary data.</text>
</comment>
<dbReference type="AlphaFoldDB" id="A0AAN8IMZ9"/>
<proteinExistence type="predicted"/>
<evidence type="ECO:0000313" key="2">
    <source>
        <dbReference type="EMBL" id="KAK5979486.1"/>
    </source>
</evidence>
<evidence type="ECO:0000313" key="4">
    <source>
        <dbReference type="Proteomes" id="UP001331761"/>
    </source>
</evidence>
<dbReference type="EMBL" id="WIXE01008324">
    <property type="protein sequence ID" value="KAK5979486.1"/>
    <property type="molecule type" value="Genomic_DNA"/>
</dbReference>
<reference evidence="2 4" key="1">
    <citation type="submission" date="2019-10" db="EMBL/GenBank/DDBJ databases">
        <title>Assembly and Annotation for the nematode Trichostrongylus colubriformis.</title>
        <authorList>
            <person name="Martin J."/>
        </authorList>
    </citation>
    <scope>NUCLEOTIDE SEQUENCE [LARGE SCALE GENOMIC DNA]</scope>
    <source>
        <strain evidence="2">G859</strain>
        <tissue evidence="2">Whole worm</tissue>
    </source>
</reference>
<accession>A0AAN8IMZ9</accession>
<protein>
    <submittedName>
        <fullName evidence="2">Uncharacterized protein</fullName>
    </submittedName>
</protein>
<feature type="region of interest" description="Disordered" evidence="1">
    <location>
        <begin position="34"/>
        <end position="181"/>
    </location>
</feature>
<keyword evidence="4" id="KW-1185">Reference proteome</keyword>